<evidence type="ECO:0000313" key="2">
    <source>
        <dbReference type="Proteomes" id="UP001500058"/>
    </source>
</evidence>
<sequence>MVTEFPRRKIEFDGRRFGAALAAFGELKWIRAPVAFNAVFERWQAPILGWRYENPESKMKKFFRGIVEDCPESVDWCFEASFRNWFIVPCRLIEVMDREGGNFADSAVSVAQEDQDFCIQANTDMELILRGLEKAAREKGGRLFTG</sequence>
<protein>
    <submittedName>
        <fullName evidence="1">Uncharacterized protein</fullName>
    </submittedName>
</protein>
<keyword evidence="2" id="KW-1185">Reference proteome</keyword>
<dbReference type="EMBL" id="BAAATJ010000050">
    <property type="protein sequence ID" value="GAA2418849.1"/>
    <property type="molecule type" value="Genomic_DNA"/>
</dbReference>
<organism evidence="1 2">
    <name type="scientific">Streptomyces glaucosporus</name>
    <dbReference type="NCBI Taxonomy" id="284044"/>
    <lineage>
        <taxon>Bacteria</taxon>
        <taxon>Bacillati</taxon>
        <taxon>Actinomycetota</taxon>
        <taxon>Actinomycetes</taxon>
        <taxon>Kitasatosporales</taxon>
        <taxon>Streptomycetaceae</taxon>
        <taxon>Streptomyces</taxon>
    </lineage>
</organism>
<comment type="caution">
    <text evidence="1">The sequence shown here is derived from an EMBL/GenBank/DDBJ whole genome shotgun (WGS) entry which is preliminary data.</text>
</comment>
<dbReference type="RefSeq" id="WP_344634008.1">
    <property type="nucleotide sequence ID" value="NZ_BAAATJ010000050.1"/>
</dbReference>
<reference evidence="2" key="1">
    <citation type="journal article" date="2019" name="Int. J. Syst. Evol. Microbiol.">
        <title>The Global Catalogue of Microorganisms (GCM) 10K type strain sequencing project: providing services to taxonomists for standard genome sequencing and annotation.</title>
        <authorList>
            <consortium name="The Broad Institute Genomics Platform"/>
            <consortium name="The Broad Institute Genome Sequencing Center for Infectious Disease"/>
            <person name="Wu L."/>
            <person name="Ma J."/>
        </authorList>
    </citation>
    <scope>NUCLEOTIDE SEQUENCE [LARGE SCALE GENOMIC DNA]</scope>
    <source>
        <strain evidence="2">JCM 6921</strain>
    </source>
</reference>
<accession>A0ABP5W6V2</accession>
<evidence type="ECO:0000313" key="1">
    <source>
        <dbReference type="EMBL" id="GAA2418849.1"/>
    </source>
</evidence>
<dbReference type="Proteomes" id="UP001500058">
    <property type="component" value="Unassembled WGS sequence"/>
</dbReference>
<proteinExistence type="predicted"/>
<gene>
    <name evidence="1" type="ORF">GCM10010420_56720</name>
</gene>
<name>A0ABP5W6V2_9ACTN</name>